<sequence>MVRRTVRYVSCTDDCIILFRARGELPIVCTAGRNVHSSVKVQYPRCTTIRERYQSPLRKGISVCLVSPSVAVNIRMLLCRSRTCNKIVLFWPGWVVRDVYTGKVANETFEVYGKLERPPPGKGRDRYLLYRDMTGPSISLHAAQI</sequence>
<dbReference type="AlphaFoldDB" id="A0A9P4VP97"/>
<comment type="caution">
    <text evidence="1">The sequence shown here is derived from an EMBL/GenBank/DDBJ whole genome shotgun (WGS) entry which is preliminary data.</text>
</comment>
<dbReference type="Proteomes" id="UP000799429">
    <property type="component" value="Unassembled WGS sequence"/>
</dbReference>
<organism evidence="1 2">
    <name type="scientific">Patellaria atrata CBS 101060</name>
    <dbReference type="NCBI Taxonomy" id="1346257"/>
    <lineage>
        <taxon>Eukaryota</taxon>
        <taxon>Fungi</taxon>
        <taxon>Dikarya</taxon>
        <taxon>Ascomycota</taxon>
        <taxon>Pezizomycotina</taxon>
        <taxon>Dothideomycetes</taxon>
        <taxon>Dothideomycetes incertae sedis</taxon>
        <taxon>Patellariales</taxon>
        <taxon>Patellariaceae</taxon>
        <taxon>Patellaria</taxon>
    </lineage>
</organism>
<accession>A0A9P4VP97</accession>
<gene>
    <name evidence="1" type="ORF">M501DRAFT_621326</name>
</gene>
<keyword evidence="2" id="KW-1185">Reference proteome</keyword>
<reference evidence="1" key="1">
    <citation type="journal article" date="2020" name="Stud. Mycol.">
        <title>101 Dothideomycetes genomes: a test case for predicting lifestyles and emergence of pathogens.</title>
        <authorList>
            <person name="Haridas S."/>
            <person name="Albert R."/>
            <person name="Binder M."/>
            <person name="Bloem J."/>
            <person name="Labutti K."/>
            <person name="Salamov A."/>
            <person name="Andreopoulos B."/>
            <person name="Baker S."/>
            <person name="Barry K."/>
            <person name="Bills G."/>
            <person name="Bluhm B."/>
            <person name="Cannon C."/>
            <person name="Castanera R."/>
            <person name="Culley D."/>
            <person name="Daum C."/>
            <person name="Ezra D."/>
            <person name="Gonzalez J."/>
            <person name="Henrissat B."/>
            <person name="Kuo A."/>
            <person name="Liang C."/>
            <person name="Lipzen A."/>
            <person name="Lutzoni F."/>
            <person name="Magnuson J."/>
            <person name="Mondo S."/>
            <person name="Nolan M."/>
            <person name="Ohm R."/>
            <person name="Pangilinan J."/>
            <person name="Park H.-J."/>
            <person name="Ramirez L."/>
            <person name="Alfaro M."/>
            <person name="Sun H."/>
            <person name="Tritt A."/>
            <person name="Yoshinaga Y."/>
            <person name="Zwiers L.-H."/>
            <person name="Turgeon B."/>
            <person name="Goodwin S."/>
            <person name="Spatafora J."/>
            <person name="Crous P."/>
            <person name="Grigoriev I."/>
        </authorList>
    </citation>
    <scope>NUCLEOTIDE SEQUENCE</scope>
    <source>
        <strain evidence="1">CBS 101060</strain>
    </source>
</reference>
<protein>
    <submittedName>
        <fullName evidence="1">Uncharacterized protein</fullName>
    </submittedName>
</protein>
<evidence type="ECO:0000313" key="2">
    <source>
        <dbReference type="Proteomes" id="UP000799429"/>
    </source>
</evidence>
<name>A0A9P4VP97_9PEZI</name>
<dbReference type="EMBL" id="MU006092">
    <property type="protein sequence ID" value="KAF2840611.1"/>
    <property type="molecule type" value="Genomic_DNA"/>
</dbReference>
<proteinExistence type="predicted"/>
<evidence type="ECO:0000313" key="1">
    <source>
        <dbReference type="EMBL" id="KAF2840611.1"/>
    </source>
</evidence>